<dbReference type="Pfam" id="PF23598">
    <property type="entry name" value="LRR_14"/>
    <property type="match status" value="1"/>
</dbReference>
<gene>
    <name evidence="3" type="ORF">GUJ93_ZPchr0009g1901</name>
</gene>
<evidence type="ECO:0000313" key="4">
    <source>
        <dbReference type="Proteomes" id="UP000729402"/>
    </source>
</evidence>
<accession>A0A8J5RYL5</accession>
<proteinExistence type="predicted"/>
<comment type="caution">
    <text evidence="3">The sequence shown here is derived from an EMBL/GenBank/DDBJ whole genome shotgun (WGS) entry which is preliminary data.</text>
</comment>
<dbReference type="OrthoDB" id="1934998at2759"/>
<dbReference type="InterPro" id="IPR055414">
    <property type="entry name" value="LRR_R13L4/SHOC2-like"/>
</dbReference>
<reference evidence="3" key="2">
    <citation type="submission" date="2021-02" db="EMBL/GenBank/DDBJ databases">
        <authorList>
            <person name="Kimball J.A."/>
            <person name="Haas M.W."/>
            <person name="Macchietto M."/>
            <person name="Kono T."/>
            <person name="Duquette J."/>
            <person name="Shao M."/>
        </authorList>
    </citation>
    <scope>NUCLEOTIDE SEQUENCE</scope>
    <source>
        <tissue evidence="3">Fresh leaf tissue</tissue>
    </source>
</reference>
<sequence length="606" mass="67357">MSSHDEERPNAAEDAVSPIIENIEKLAQAMRIPGAAVVDFVPLPLLRNIKDDLDQLSSLVRREEEKRHTAAVLDGSADGGGGDTWPASQAYCVEGNAVQVNLDPAAMDLQLQRCLSFLGAFPAERNVKKSLLFHWLISEDIVDSVQEAKECMDRLLASGLVLPVRLPHCDKAHAFAAHRTLRSRLEAAGTPPASAVATRLHITDTRFHPQLGDVNNGVGSGSVVELYNIQGKYMCLQKEWMANQTSMRVLQLGRQWSLSGSQHAEVAGTGFLESVGACHHLRYLSLRGVSVVESLPDQIGELGNLVVLDLQACHNLEKLPESVGSLKKLEYLDVSECYLLDHMPSTICNLSHLEVLKGFVASRAPRNSTDQQLAAGEPRMASLFCLRGWRKAKEKARSEPCRLSDLGKLKKLRKLSIFNYGASGHAHDDLRELSACAELRSLTITWASGTPPSAADGQTVQLDATLPAGIRKLDLRRMPYGAPPSWLTPAKLQNLEKLCIRGGLLALLDSVDGGSVWTSVETLRLRFLREFACEWEALHQWFPQLRVLEHWHCRNLSKWRRELGAQMRYFEVNHIQDFFYGDQNLCPWDVECDDRGIWRKGTDASN</sequence>
<protein>
    <recommendedName>
        <fullName evidence="2">Disease resistance R13L4/SHOC-2-like LRR domain-containing protein</fullName>
    </recommendedName>
</protein>
<dbReference type="PANTHER" id="PTHR47186">
    <property type="entry name" value="LEUCINE-RICH REPEAT-CONTAINING PROTEIN 57"/>
    <property type="match status" value="1"/>
</dbReference>
<reference evidence="3" key="1">
    <citation type="journal article" date="2021" name="bioRxiv">
        <title>Whole Genome Assembly and Annotation of Northern Wild Rice, Zizania palustris L., Supports a Whole Genome Duplication in the Zizania Genus.</title>
        <authorList>
            <person name="Haas M."/>
            <person name="Kono T."/>
            <person name="Macchietto M."/>
            <person name="Millas R."/>
            <person name="McGilp L."/>
            <person name="Shao M."/>
            <person name="Duquette J."/>
            <person name="Hirsch C.N."/>
            <person name="Kimball J."/>
        </authorList>
    </citation>
    <scope>NUCLEOTIDE SEQUENCE</scope>
    <source>
        <tissue evidence="3">Fresh leaf tissue</tissue>
    </source>
</reference>
<dbReference type="Proteomes" id="UP000729402">
    <property type="component" value="Unassembled WGS sequence"/>
</dbReference>
<organism evidence="3 4">
    <name type="scientific">Zizania palustris</name>
    <name type="common">Northern wild rice</name>
    <dbReference type="NCBI Taxonomy" id="103762"/>
    <lineage>
        <taxon>Eukaryota</taxon>
        <taxon>Viridiplantae</taxon>
        <taxon>Streptophyta</taxon>
        <taxon>Embryophyta</taxon>
        <taxon>Tracheophyta</taxon>
        <taxon>Spermatophyta</taxon>
        <taxon>Magnoliopsida</taxon>
        <taxon>Liliopsida</taxon>
        <taxon>Poales</taxon>
        <taxon>Poaceae</taxon>
        <taxon>BOP clade</taxon>
        <taxon>Oryzoideae</taxon>
        <taxon>Oryzeae</taxon>
        <taxon>Zizaniinae</taxon>
        <taxon>Zizania</taxon>
    </lineage>
</organism>
<keyword evidence="1" id="KW-0677">Repeat</keyword>
<evidence type="ECO:0000256" key="1">
    <source>
        <dbReference type="ARBA" id="ARBA00022737"/>
    </source>
</evidence>
<name>A0A8J5RYL5_ZIZPA</name>
<dbReference type="AlphaFoldDB" id="A0A8J5RYL5"/>
<dbReference type="PANTHER" id="PTHR47186:SF54">
    <property type="entry name" value="DISEASE RESISTANCE RPP13-LIKE PROTEIN 4"/>
    <property type="match status" value="1"/>
</dbReference>
<keyword evidence="4" id="KW-1185">Reference proteome</keyword>
<feature type="domain" description="Disease resistance R13L4/SHOC-2-like LRR" evidence="2">
    <location>
        <begin position="247"/>
        <end position="363"/>
    </location>
</feature>
<evidence type="ECO:0000313" key="3">
    <source>
        <dbReference type="EMBL" id="KAG8048714.1"/>
    </source>
</evidence>
<evidence type="ECO:0000259" key="2">
    <source>
        <dbReference type="Pfam" id="PF23598"/>
    </source>
</evidence>
<dbReference type="EMBL" id="JAAALK010000289">
    <property type="protein sequence ID" value="KAG8048714.1"/>
    <property type="molecule type" value="Genomic_DNA"/>
</dbReference>